<feature type="compositionally biased region" description="Basic and acidic residues" evidence="9">
    <location>
        <begin position="59"/>
        <end position="74"/>
    </location>
</feature>
<feature type="active site" evidence="8">
    <location>
        <position position="886"/>
    </location>
</feature>
<keyword evidence="4 8" id="KW-0720">Serine protease</keyword>
<dbReference type="InterPro" id="IPR020568">
    <property type="entry name" value="Ribosomal_Su5_D2-typ_SF"/>
</dbReference>
<evidence type="ECO:0000256" key="7">
    <source>
        <dbReference type="ARBA" id="ARBA00066743"/>
    </source>
</evidence>
<dbReference type="FunFam" id="3.40.50.300:FF:000021">
    <property type="entry name" value="Lon protease homolog"/>
    <property type="match status" value="1"/>
</dbReference>
<evidence type="ECO:0000256" key="5">
    <source>
        <dbReference type="ARBA" id="ARBA00022840"/>
    </source>
</evidence>
<dbReference type="InterPro" id="IPR027065">
    <property type="entry name" value="Lon_Prtase"/>
</dbReference>
<dbReference type="AlphaFoldDB" id="A0AAV5RZJ7"/>
<dbReference type="InterPro" id="IPR008268">
    <property type="entry name" value="Peptidase_S16_AS"/>
</dbReference>
<evidence type="ECO:0000313" key="11">
    <source>
        <dbReference type="EMBL" id="GMM55894.1"/>
    </source>
</evidence>
<evidence type="ECO:0000259" key="10">
    <source>
        <dbReference type="PROSITE" id="PS51786"/>
    </source>
</evidence>
<dbReference type="Proteomes" id="UP001377567">
    <property type="component" value="Unassembled WGS sequence"/>
</dbReference>
<dbReference type="GO" id="GO:0004176">
    <property type="term" value="F:ATP-dependent peptidase activity"/>
    <property type="evidence" value="ECO:0007669"/>
    <property type="project" value="UniProtKB-UniRule"/>
</dbReference>
<proteinExistence type="inferred from homology"/>
<dbReference type="InterPro" id="IPR008269">
    <property type="entry name" value="Lon_proteolytic"/>
</dbReference>
<comment type="caution">
    <text evidence="11">The sequence shown here is derived from an EMBL/GenBank/DDBJ whole genome shotgun (WGS) entry which is preliminary data.</text>
</comment>
<dbReference type="GO" id="GO:0016887">
    <property type="term" value="F:ATP hydrolysis activity"/>
    <property type="evidence" value="ECO:0007669"/>
    <property type="project" value="InterPro"/>
</dbReference>
<keyword evidence="3 8" id="KW-0378">Hydrolase</keyword>
<evidence type="ECO:0000256" key="6">
    <source>
        <dbReference type="ARBA" id="ARBA00050665"/>
    </source>
</evidence>
<dbReference type="SUPFAM" id="SSF54211">
    <property type="entry name" value="Ribosomal protein S5 domain 2-like"/>
    <property type="match status" value="1"/>
</dbReference>
<dbReference type="InterPro" id="IPR003959">
    <property type="entry name" value="ATPase_AAA_core"/>
</dbReference>
<dbReference type="CDD" id="cd19500">
    <property type="entry name" value="RecA-like_Lon"/>
    <property type="match status" value="1"/>
</dbReference>
<dbReference type="EMBL" id="BTGD01000006">
    <property type="protein sequence ID" value="GMM55894.1"/>
    <property type="molecule type" value="Genomic_DNA"/>
</dbReference>
<dbReference type="PROSITE" id="PS51786">
    <property type="entry name" value="LON_PROTEOLYTIC"/>
    <property type="match status" value="1"/>
</dbReference>
<dbReference type="Gene3D" id="1.10.8.60">
    <property type="match status" value="1"/>
</dbReference>
<protein>
    <recommendedName>
        <fullName evidence="7">endopeptidase La</fullName>
        <ecNumber evidence="7">3.4.21.53</ecNumber>
    </recommendedName>
</protein>
<dbReference type="EC" id="3.4.21.53" evidence="7"/>
<feature type="active site" evidence="8">
    <location>
        <position position="843"/>
    </location>
</feature>
<dbReference type="Pfam" id="PF05362">
    <property type="entry name" value="Lon_C"/>
    <property type="match status" value="1"/>
</dbReference>
<dbReference type="PRINTS" id="PR00830">
    <property type="entry name" value="ENDOLAPTASE"/>
</dbReference>
<evidence type="ECO:0000256" key="9">
    <source>
        <dbReference type="SAM" id="MobiDB-lite"/>
    </source>
</evidence>
<dbReference type="Pfam" id="PF22667">
    <property type="entry name" value="Lon_lid"/>
    <property type="match status" value="1"/>
</dbReference>
<dbReference type="InterPro" id="IPR003593">
    <property type="entry name" value="AAA+_ATPase"/>
</dbReference>
<dbReference type="InterPro" id="IPR054594">
    <property type="entry name" value="Lon_lid"/>
</dbReference>
<evidence type="ECO:0000256" key="8">
    <source>
        <dbReference type="PROSITE-ProRule" id="PRU01122"/>
    </source>
</evidence>
<keyword evidence="1 8" id="KW-0645">Protease</keyword>
<sequence>MILRDLVCLEHPAVVLPGSTHTLNVAPETGSHLLALWREAHSPPAEDAAAFEHRFPRAQPAEHQDALSTEHESLGDMVPVPPTSQYLVALVPRAPPTEPAADPAAACVCRVEAVGKRAADPETRLLVRGIVRATVAVPHVQGGTPFVSHVRLEDAAALRAGYPPADVRPALFAVFNQMEAVEAAANEFGAAYTQASQPGTPSAAPPALLLSPLANTLYFQLHSPQARRNWAAVKRTGTAVVRRIVHSEEETEPADIAPVLLLMDRVVAMVPGPAAPRREFLAAAQLARRLALFAEVAEAFVAACNAMRAAAAYLAEHYAGASVLERTALVAMQLRGLRGFVGESGETAASPRISTVSPLPAALGDGDDRSKLSSFMERVANGQLGLHPDAVHSLTKDYEKLRGLRGNKSSAQYLQLQAYFDVVADIPFGKYAAQGNAIDLPAARAQLDADHFGLGQVKRRLLEYLSVLKLAQMTPQDSAKSAARPPIMMLVGPPGVGKTSIARSVARVLGRKYQRVSLGGIYNEADLRGHRRTYVGAMCGAIVSALRKSGSMDPLILLDELDKVGTMGSRTASSSGNPEGALLEILDFEQNAAFADHYVGFPIDISQALFFCTANDAAAISPPLLDRLEIIRIPGYTAQEKVQIGAKFLLPKQIALNGLDRCGAAGQFTLRADAWRALVSGYTSEAGVRTLERKLAAIVRARIVRYVGGKQDTLSAVVTPEEVSRCLGFPRIRVTQEVLAPTRFEESRGIVNGLSYSSNGTGSVMLFEVVRTGSVSPGESDGPLVRTTGNLGDTLRESVQIATSVVQSIIARGIVRDLDASRFLGSRFHLHAPTGGVPKDGPSAGLAITLCLLSHALDLPVPRDLCTTGEITLRGKVLPIGGLKEKLLGASASRMRRVLLPWGNCNDVVAAAVEDVAPYVGATETMAARQTRDAALLRSRTGLQLQYVNDIYDAIAAVWPEVQFHAETRESRESPLQRESKL</sequence>
<dbReference type="InterPro" id="IPR014721">
    <property type="entry name" value="Ribsml_uS5_D2-typ_fold_subgr"/>
</dbReference>
<reference evidence="11 12" key="1">
    <citation type="journal article" date="2023" name="Elife">
        <title>Identification of key yeast species and microbe-microbe interactions impacting larval growth of Drosophila in the wild.</title>
        <authorList>
            <person name="Mure A."/>
            <person name="Sugiura Y."/>
            <person name="Maeda R."/>
            <person name="Honda K."/>
            <person name="Sakurai N."/>
            <person name="Takahashi Y."/>
            <person name="Watada M."/>
            <person name="Katoh T."/>
            <person name="Gotoh A."/>
            <person name="Gotoh Y."/>
            <person name="Taniguchi I."/>
            <person name="Nakamura K."/>
            <person name="Hayashi T."/>
            <person name="Katayama T."/>
            <person name="Uemura T."/>
            <person name="Hattori Y."/>
        </authorList>
    </citation>
    <scope>NUCLEOTIDE SEQUENCE [LARGE SCALE GENOMIC DNA]</scope>
    <source>
        <strain evidence="11 12">KH-74</strain>
    </source>
</reference>
<evidence type="ECO:0000313" key="12">
    <source>
        <dbReference type="Proteomes" id="UP001377567"/>
    </source>
</evidence>
<organism evidence="11 12">
    <name type="scientific">Maudiozyma humilis</name>
    <name type="common">Sour dough yeast</name>
    <name type="synonym">Kazachstania humilis</name>
    <dbReference type="NCBI Taxonomy" id="51915"/>
    <lineage>
        <taxon>Eukaryota</taxon>
        <taxon>Fungi</taxon>
        <taxon>Dikarya</taxon>
        <taxon>Ascomycota</taxon>
        <taxon>Saccharomycotina</taxon>
        <taxon>Saccharomycetes</taxon>
        <taxon>Saccharomycetales</taxon>
        <taxon>Saccharomycetaceae</taxon>
        <taxon>Maudiozyma</taxon>
    </lineage>
</organism>
<dbReference type="PROSITE" id="PS01046">
    <property type="entry name" value="LON_SER"/>
    <property type="match status" value="1"/>
</dbReference>
<comment type="catalytic activity">
    <reaction evidence="6">
        <text>Hydrolysis of proteins in presence of ATP.</text>
        <dbReference type="EC" id="3.4.21.53"/>
    </reaction>
</comment>
<gene>
    <name evidence="11" type="ORF">DAKH74_025100</name>
</gene>
<name>A0AAV5RZJ7_MAUHU</name>
<dbReference type="InterPro" id="IPR027417">
    <property type="entry name" value="P-loop_NTPase"/>
</dbReference>
<evidence type="ECO:0000256" key="2">
    <source>
        <dbReference type="ARBA" id="ARBA00022741"/>
    </source>
</evidence>
<evidence type="ECO:0000256" key="4">
    <source>
        <dbReference type="ARBA" id="ARBA00022825"/>
    </source>
</evidence>
<evidence type="ECO:0000256" key="3">
    <source>
        <dbReference type="ARBA" id="ARBA00022801"/>
    </source>
</evidence>
<evidence type="ECO:0000256" key="1">
    <source>
        <dbReference type="ARBA" id="ARBA00022670"/>
    </source>
</evidence>
<dbReference type="SUPFAM" id="SSF52540">
    <property type="entry name" value="P-loop containing nucleoside triphosphate hydrolases"/>
    <property type="match status" value="1"/>
</dbReference>
<dbReference type="Gene3D" id="3.40.50.300">
    <property type="entry name" value="P-loop containing nucleotide triphosphate hydrolases"/>
    <property type="match status" value="1"/>
</dbReference>
<dbReference type="GO" id="GO:0030163">
    <property type="term" value="P:protein catabolic process"/>
    <property type="evidence" value="ECO:0007669"/>
    <property type="project" value="InterPro"/>
</dbReference>
<dbReference type="GO" id="GO:0005524">
    <property type="term" value="F:ATP binding"/>
    <property type="evidence" value="ECO:0007669"/>
    <property type="project" value="UniProtKB-KW"/>
</dbReference>
<dbReference type="SMART" id="SM00382">
    <property type="entry name" value="AAA"/>
    <property type="match status" value="1"/>
</dbReference>
<dbReference type="PANTHER" id="PTHR10046">
    <property type="entry name" value="ATP DEPENDENT LON PROTEASE FAMILY MEMBER"/>
    <property type="match status" value="1"/>
</dbReference>
<comment type="similarity">
    <text evidence="8">Belongs to the peptidase S16 family.</text>
</comment>
<dbReference type="GO" id="GO:0004252">
    <property type="term" value="F:serine-type endopeptidase activity"/>
    <property type="evidence" value="ECO:0007669"/>
    <property type="project" value="UniProtKB-UniRule"/>
</dbReference>
<dbReference type="Gene3D" id="3.30.230.10">
    <property type="match status" value="1"/>
</dbReference>
<dbReference type="Pfam" id="PF00004">
    <property type="entry name" value="AAA"/>
    <property type="match status" value="1"/>
</dbReference>
<accession>A0AAV5RZJ7</accession>
<keyword evidence="2" id="KW-0547">Nucleotide-binding</keyword>
<keyword evidence="5" id="KW-0067">ATP-binding</keyword>
<keyword evidence="12" id="KW-1185">Reference proteome</keyword>
<dbReference type="GO" id="GO:0006508">
    <property type="term" value="P:proteolysis"/>
    <property type="evidence" value="ECO:0007669"/>
    <property type="project" value="UniProtKB-KW"/>
</dbReference>
<feature type="region of interest" description="Disordered" evidence="9">
    <location>
        <begin position="59"/>
        <end position="78"/>
    </location>
</feature>
<feature type="domain" description="Lon proteolytic" evidence="10">
    <location>
        <begin position="745"/>
        <end position="961"/>
    </location>
</feature>